<dbReference type="KEGG" id="lbc:LACBIDRAFT_296055"/>
<evidence type="ECO:0000313" key="1">
    <source>
        <dbReference type="EMBL" id="EDQ98774.1"/>
    </source>
</evidence>
<dbReference type="InParanoid" id="B0E310"/>
<dbReference type="Proteomes" id="UP000001194">
    <property type="component" value="Unassembled WGS sequence"/>
</dbReference>
<evidence type="ECO:0000313" key="2">
    <source>
        <dbReference type="Proteomes" id="UP000001194"/>
    </source>
</evidence>
<dbReference type="EMBL" id="DS547200">
    <property type="protein sequence ID" value="EDQ98774.1"/>
    <property type="molecule type" value="Genomic_DNA"/>
</dbReference>
<accession>B0E310</accession>
<gene>
    <name evidence="1" type="ORF">LACBIDRAFT_296055</name>
</gene>
<dbReference type="AlphaFoldDB" id="B0E310"/>
<keyword evidence="2" id="KW-1185">Reference proteome</keyword>
<name>B0E310_LACBS</name>
<sequence>MLLTAYTLGRSQVAWSPLGFKRSATLRVPLVESQRLANHLTNPPHHWLSRKSILLNSWYLGLGLTPVPTFCI</sequence>
<organism evidence="2">
    <name type="scientific">Laccaria bicolor (strain S238N-H82 / ATCC MYA-4686)</name>
    <name type="common">Bicoloured deceiver</name>
    <name type="synonym">Laccaria laccata var. bicolor</name>
    <dbReference type="NCBI Taxonomy" id="486041"/>
    <lineage>
        <taxon>Eukaryota</taxon>
        <taxon>Fungi</taxon>
        <taxon>Dikarya</taxon>
        <taxon>Basidiomycota</taxon>
        <taxon>Agaricomycotina</taxon>
        <taxon>Agaricomycetes</taxon>
        <taxon>Agaricomycetidae</taxon>
        <taxon>Agaricales</taxon>
        <taxon>Agaricineae</taxon>
        <taxon>Hydnangiaceae</taxon>
        <taxon>Laccaria</taxon>
    </lineage>
</organism>
<dbReference type="RefSeq" id="XP_001890580.1">
    <property type="nucleotide sequence ID" value="XM_001890545.1"/>
</dbReference>
<reference evidence="1 2" key="1">
    <citation type="journal article" date="2008" name="Nature">
        <title>The genome of Laccaria bicolor provides insights into mycorrhizal symbiosis.</title>
        <authorList>
            <person name="Martin F."/>
            <person name="Aerts A."/>
            <person name="Ahren D."/>
            <person name="Brun A."/>
            <person name="Danchin E.G.J."/>
            <person name="Duchaussoy F."/>
            <person name="Gibon J."/>
            <person name="Kohler A."/>
            <person name="Lindquist E."/>
            <person name="Pereda V."/>
            <person name="Salamov A."/>
            <person name="Shapiro H.J."/>
            <person name="Wuyts J."/>
            <person name="Blaudez D."/>
            <person name="Buee M."/>
            <person name="Brokstein P."/>
            <person name="Canbaeck B."/>
            <person name="Cohen D."/>
            <person name="Courty P.E."/>
            <person name="Coutinho P.M."/>
            <person name="Delaruelle C."/>
            <person name="Detter J.C."/>
            <person name="Deveau A."/>
            <person name="DiFazio S."/>
            <person name="Duplessis S."/>
            <person name="Fraissinet-Tachet L."/>
            <person name="Lucic E."/>
            <person name="Frey-Klett P."/>
            <person name="Fourrey C."/>
            <person name="Feussner I."/>
            <person name="Gay G."/>
            <person name="Grimwood J."/>
            <person name="Hoegger P.J."/>
            <person name="Jain P."/>
            <person name="Kilaru S."/>
            <person name="Labbe J."/>
            <person name="Lin Y.C."/>
            <person name="Legue V."/>
            <person name="Le Tacon F."/>
            <person name="Marmeisse R."/>
            <person name="Melayah D."/>
            <person name="Montanini B."/>
            <person name="Muratet M."/>
            <person name="Nehls U."/>
            <person name="Niculita-Hirzel H."/>
            <person name="Oudot-Le Secq M.P."/>
            <person name="Peter M."/>
            <person name="Quesneville H."/>
            <person name="Rajashekar B."/>
            <person name="Reich M."/>
            <person name="Rouhier N."/>
            <person name="Schmutz J."/>
            <person name="Yin T."/>
            <person name="Chalot M."/>
            <person name="Henrissat B."/>
            <person name="Kuees U."/>
            <person name="Lucas S."/>
            <person name="Van de Peer Y."/>
            <person name="Podila G.K."/>
            <person name="Polle A."/>
            <person name="Pukkila P.J."/>
            <person name="Richardson P.M."/>
            <person name="Rouze P."/>
            <person name="Sanders I.R."/>
            <person name="Stajich J.E."/>
            <person name="Tunlid A."/>
            <person name="Tuskan G."/>
            <person name="Grigoriev I.V."/>
        </authorList>
    </citation>
    <scope>NUCLEOTIDE SEQUENCE [LARGE SCALE GENOMIC DNA]</scope>
    <source>
        <strain evidence="2">S238N-H82 / ATCC MYA-4686</strain>
    </source>
</reference>
<protein>
    <submittedName>
        <fullName evidence="1">Predicted protein</fullName>
    </submittedName>
</protein>
<proteinExistence type="predicted"/>
<dbReference type="HOGENOM" id="CLU_2722656_0_0_1"/>
<dbReference type="GeneID" id="6086230"/>